<reference evidence="1" key="1">
    <citation type="submission" date="2018-01" db="EMBL/GenBank/DDBJ databases">
        <title>Complete Genome Sequence of three strains from Ralstonia solanacearum ecotype Moko sequevar IIA-53 from Brazil.</title>
        <authorList>
            <person name="Silva J.R."/>
            <person name="Albuquerque G.M.R."/>
            <person name="Pais A.K.L."/>
            <person name="Silva A.M.F."/>
            <person name="Boiteux M.E.N.F."/>
            <person name="Souza E.B."/>
            <person name="Mariano R.L.R."/>
        </authorList>
    </citation>
    <scope>NUCLEOTIDE SEQUENCE [LARGE SCALE GENOMIC DNA]</scope>
    <source>
        <strain evidence="1">SFC</strain>
    </source>
</reference>
<organism evidence="1">
    <name type="scientific">Ralstonia solanacearum</name>
    <name type="common">Pseudomonas solanacearum</name>
    <dbReference type="NCBI Taxonomy" id="305"/>
    <lineage>
        <taxon>Bacteria</taxon>
        <taxon>Pseudomonadati</taxon>
        <taxon>Pseudomonadota</taxon>
        <taxon>Betaproteobacteria</taxon>
        <taxon>Burkholderiales</taxon>
        <taxon>Burkholderiaceae</taxon>
        <taxon>Ralstonia</taxon>
        <taxon>Ralstonia solanacearum species complex</taxon>
    </lineage>
</organism>
<dbReference type="Pfam" id="PF13239">
    <property type="entry name" value="2TM"/>
    <property type="match status" value="1"/>
</dbReference>
<protein>
    <submittedName>
        <fullName evidence="1">Uncharacterized protein</fullName>
    </submittedName>
</protein>
<dbReference type="AlphaFoldDB" id="A0A5H2PL82"/>
<proteinExistence type="predicted"/>
<gene>
    <name evidence="1" type="ORF">C2L97_09725</name>
</gene>
<accession>A0A5H2PL82</accession>
<dbReference type="EMBL" id="CP026092">
    <property type="protein sequence ID" value="AYB56284.1"/>
    <property type="molecule type" value="Genomic_DNA"/>
</dbReference>
<name>A0A5H2PL82_RALSL</name>
<evidence type="ECO:0000313" key="1">
    <source>
        <dbReference type="EMBL" id="AYB56284.1"/>
    </source>
</evidence>
<sequence length="114" mass="12347">MSATTFPAPDDADLLHRARQRAGARMGFRIHLLAFLAVNLMLAAIALSQGRAWFVWPLVGWGVGLAAHGLGLAWALGSGYQRMVDRELARLRDPAGRRSADAGKSTLQPRCPVE</sequence>
<dbReference type="RefSeq" id="WP_014617201.1">
    <property type="nucleotide sequence ID" value="NZ_CDLS01000001.1"/>
</dbReference>
<dbReference type="GeneID" id="61360950"/>
<dbReference type="InterPro" id="IPR025698">
    <property type="entry name" value="2TM_dom"/>
</dbReference>